<feature type="active site" description="Proton donor/acceptor" evidence="3">
    <location>
        <position position="280"/>
    </location>
</feature>
<comment type="similarity">
    <text evidence="2 3">Belongs to the peptidase M14 family.</text>
</comment>
<gene>
    <name evidence="5" type="ORF">EPA99_00580</name>
</gene>
<dbReference type="InterPro" id="IPR000834">
    <property type="entry name" value="Peptidase_M14"/>
</dbReference>
<evidence type="ECO:0000313" key="5">
    <source>
        <dbReference type="EMBL" id="RXR08848.1"/>
    </source>
</evidence>
<protein>
    <submittedName>
        <fullName evidence="5">Peptidase M14</fullName>
    </submittedName>
</protein>
<comment type="cofactor">
    <cofactor evidence="1">
        <name>Zn(2+)</name>
        <dbReference type="ChEBI" id="CHEBI:29105"/>
    </cofactor>
</comment>
<evidence type="ECO:0000256" key="3">
    <source>
        <dbReference type="PROSITE-ProRule" id="PRU01379"/>
    </source>
</evidence>
<dbReference type="OrthoDB" id="9767214at2"/>
<dbReference type="Gene3D" id="3.40.630.10">
    <property type="entry name" value="Zn peptidases"/>
    <property type="match status" value="1"/>
</dbReference>
<organism evidence="5 6">
    <name type="scientific">Pseudoxanthomonas composti</name>
    <dbReference type="NCBI Taxonomy" id="2137479"/>
    <lineage>
        <taxon>Bacteria</taxon>
        <taxon>Pseudomonadati</taxon>
        <taxon>Pseudomonadota</taxon>
        <taxon>Gammaproteobacteria</taxon>
        <taxon>Lysobacterales</taxon>
        <taxon>Lysobacteraceae</taxon>
        <taxon>Pseudoxanthomonas</taxon>
    </lineage>
</organism>
<reference evidence="5 6" key="1">
    <citation type="submission" date="2019-01" db="EMBL/GenBank/DDBJ databases">
        <title>Pseudoxanthomonas composti sp. nov., isolated from compost.</title>
        <authorList>
            <person name="Yang G."/>
        </authorList>
    </citation>
    <scope>NUCLEOTIDE SEQUENCE [LARGE SCALE GENOMIC DNA]</scope>
    <source>
        <strain evidence="5 6">GSS15</strain>
    </source>
</reference>
<dbReference type="GO" id="GO:0005615">
    <property type="term" value="C:extracellular space"/>
    <property type="evidence" value="ECO:0007669"/>
    <property type="project" value="TreeGrafter"/>
</dbReference>
<dbReference type="AlphaFoldDB" id="A0A4V1N1M8"/>
<dbReference type="CDD" id="cd06241">
    <property type="entry name" value="M14-like"/>
    <property type="match status" value="1"/>
</dbReference>
<name>A0A4V1N1M8_9GAMM</name>
<feature type="domain" description="Peptidase M14" evidence="4">
    <location>
        <begin position="22"/>
        <end position="302"/>
    </location>
</feature>
<proteinExistence type="inferred from homology"/>
<dbReference type="GO" id="GO:0006508">
    <property type="term" value="P:proteolysis"/>
    <property type="evidence" value="ECO:0007669"/>
    <property type="project" value="InterPro"/>
</dbReference>
<dbReference type="GO" id="GO:0008270">
    <property type="term" value="F:zinc ion binding"/>
    <property type="evidence" value="ECO:0007669"/>
    <property type="project" value="InterPro"/>
</dbReference>
<accession>A0A4V1N1M8</accession>
<keyword evidence="6" id="KW-1185">Reference proteome</keyword>
<dbReference type="PROSITE" id="PS52035">
    <property type="entry name" value="PEPTIDASE_M14"/>
    <property type="match status" value="1"/>
</dbReference>
<evidence type="ECO:0000259" key="4">
    <source>
        <dbReference type="PROSITE" id="PS52035"/>
    </source>
</evidence>
<evidence type="ECO:0000256" key="1">
    <source>
        <dbReference type="ARBA" id="ARBA00001947"/>
    </source>
</evidence>
<comment type="caution">
    <text evidence="5">The sequence shown here is derived from an EMBL/GenBank/DDBJ whole genome shotgun (WGS) entry which is preliminary data.</text>
</comment>
<dbReference type="Proteomes" id="UP000289784">
    <property type="component" value="Unassembled WGS sequence"/>
</dbReference>
<dbReference type="EMBL" id="SAWZ01000001">
    <property type="protein sequence ID" value="RXR08848.1"/>
    <property type="molecule type" value="Genomic_DNA"/>
</dbReference>
<evidence type="ECO:0000313" key="6">
    <source>
        <dbReference type="Proteomes" id="UP000289784"/>
    </source>
</evidence>
<dbReference type="SMART" id="SM00631">
    <property type="entry name" value="Zn_pept"/>
    <property type="match status" value="1"/>
</dbReference>
<evidence type="ECO:0000256" key="2">
    <source>
        <dbReference type="ARBA" id="ARBA00005988"/>
    </source>
</evidence>
<dbReference type="SUPFAM" id="SSF53187">
    <property type="entry name" value="Zn-dependent exopeptidases"/>
    <property type="match status" value="1"/>
</dbReference>
<sequence length="571" mass="63363">MPVQAAQVEALRTEAERSGFVRTGRYAELAPLIAQFQARYPGAVREESFGTTPEGRPMLAMVVTRSGALTASEARARNLPVLLVQGGIHAGEIEGKDAGFIALRQMLEDKAGKDALEKVVIVFVPIYNIDGHERFHAWNRPNQNGPAEMGQRATAQNLNLNRDYIKQDAPESRAMLALVERWDPIVYLDIHATDGAKFQHDVAVQMEPLHEGDAALMKLGQGISDELLGQLRGQGSKPLPFYPTFLKRDDPSSGFADNVYSPRFSTGYFQLRNRYSILVETHSWKPYGERVQIARNIIVDLAGMAARQGARWLAEAKAADARAAQGAPLQVVLDWKPTERFRTIDFQGYAYTRTPSEVSGGTWTRYDDRKPQVWKVPLYDELVPAVSADAPAGGYIVPAAYAAQVAALLDLHGVRYERLQQARLQAQVESFRAQSVALAPTTFESRQRATVTGAWAPDTRDLLAGSLFVPIAQPRARLVVTLFEPLGPDSLLSWGQFNSSFQQQEYMEGYVAEEVARVQLRDPALAKAYQQRLDSDPAFAASPSERLKFFAKRHSSAEHALNLYPVVRVEK</sequence>
<dbReference type="Pfam" id="PF00246">
    <property type="entry name" value="Peptidase_M14"/>
    <property type="match status" value="1"/>
</dbReference>
<dbReference type="PANTHER" id="PTHR11705:SF145">
    <property type="entry name" value="PEPTIDASE M14 CARBOXYPEPTIDASE A DOMAIN-CONTAINING PROTEIN"/>
    <property type="match status" value="1"/>
</dbReference>
<dbReference type="PANTHER" id="PTHR11705">
    <property type="entry name" value="PROTEASE FAMILY M14 CARBOXYPEPTIDASE A,B"/>
    <property type="match status" value="1"/>
</dbReference>
<dbReference type="RefSeq" id="WP_129469738.1">
    <property type="nucleotide sequence ID" value="NZ_SAWZ01000001.1"/>
</dbReference>
<dbReference type="GO" id="GO:0004181">
    <property type="term" value="F:metallocarboxypeptidase activity"/>
    <property type="evidence" value="ECO:0007669"/>
    <property type="project" value="InterPro"/>
</dbReference>